<sequence length="77" mass="8307">MRFTIPTLLLAATSVVLSKPTSKIGVVILTEPETGHKLAPMITETCLKACFFEPVDCPAGMYSKQFGDCYTCCRSGS</sequence>
<dbReference type="Proteomes" id="UP000799755">
    <property type="component" value="Unassembled WGS sequence"/>
</dbReference>
<accession>A0ACB6QHA0</accession>
<organism evidence="1 2">
    <name type="scientific">Lindgomyces ingoldianus</name>
    <dbReference type="NCBI Taxonomy" id="673940"/>
    <lineage>
        <taxon>Eukaryota</taxon>
        <taxon>Fungi</taxon>
        <taxon>Dikarya</taxon>
        <taxon>Ascomycota</taxon>
        <taxon>Pezizomycotina</taxon>
        <taxon>Dothideomycetes</taxon>
        <taxon>Pleosporomycetidae</taxon>
        <taxon>Pleosporales</taxon>
        <taxon>Lindgomycetaceae</taxon>
        <taxon>Lindgomyces</taxon>
    </lineage>
</organism>
<dbReference type="EMBL" id="MU003525">
    <property type="protein sequence ID" value="KAF2466256.1"/>
    <property type="molecule type" value="Genomic_DNA"/>
</dbReference>
<comment type="caution">
    <text evidence="1">The sequence shown here is derived from an EMBL/GenBank/DDBJ whole genome shotgun (WGS) entry which is preliminary data.</text>
</comment>
<gene>
    <name evidence="1" type="ORF">BDR25DRAFT_306124</name>
</gene>
<name>A0ACB6QHA0_9PLEO</name>
<proteinExistence type="predicted"/>
<protein>
    <submittedName>
        <fullName evidence="1">Uncharacterized protein</fullName>
    </submittedName>
</protein>
<evidence type="ECO:0000313" key="2">
    <source>
        <dbReference type="Proteomes" id="UP000799755"/>
    </source>
</evidence>
<reference evidence="1" key="1">
    <citation type="journal article" date="2020" name="Stud. Mycol.">
        <title>101 Dothideomycetes genomes: a test case for predicting lifestyles and emergence of pathogens.</title>
        <authorList>
            <person name="Haridas S."/>
            <person name="Albert R."/>
            <person name="Binder M."/>
            <person name="Bloem J."/>
            <person name="Labutti K."/>
            <person name="Salamov A."/>
            <person name="Andreopoulos B."/>
            <person name="Baker S."/>
            <person name="Barry K."/>
            <person name="Bills G."/>
            <person name="Bluhm B."/>
            <person name="Cannon C."/>
            <person name="Castanera R."/>
            <person name="Culley D."/>
            <person name="Daum C."/>
            <person name="Ezra D."/>
            <person name="Gonzalez J."/>
            <person name="Henrissat B."/>
            <person name="Kuo A."/>
            <person name="Liang C."/>
            <person name="Lipzen A."/>
            <person name="Lutzoni F."/>
            <person name="Magnuson J."/>
            <person name="Mondo S."/>
            <person name="Nolan M."/>
            <person name="Ohm R."/>
            <person name="Pangilinan J."/>
            <person name="Park H.-J."/>
            <person name="Ramirez L."/>
            <person name="Alfaro M."/>
            <person name="Sun H."/>
            <person name="Tritt A."/>
            <person name="Yoshinaga Y."/>
            <person name="Zwiers L.-H."/>
            <person name="Turgeon B."/>
            <person name="Goodwin S."/>
            <person name="Spatafora J."/>
            <person name="Crous P."/>
            <person name="Grigoriev I."/>
        </authorList>
    </citation>
    <scope>NUCLEOTIDE SEQUENCE</scope>
    <source>
        <strain evidence="1">ATCC 200398</strain>
    </source>
</reference>
<keyword evidence="2" id="KW-1185">Reference proteome</keyword>
<evidence type="ECO:0000313" key="1">
    <source>
        <dbReference type="EMBL" id="KAF2466256.1"/>
    </source>
</evidence>